<keyword evidence="2" id="KW-0812">Transmembrane</keyword>
<keyword evidence="4" id="KW-0418">Kinase</keyword>
<dbReference type="Pfam" id="PF00781">
    <property type="entry name" value="DAGK_cat"/>
    <property type="match status" value="1"/>
</dbReference>
<keyword evidence="4" id="KW-0808">Transferase</keyword>
<name>A0ABU0ST41_9ACTN</name>
<evidence type="ECO:0000313" key="4">
    <source>
        <dbReference type="EMBL" id="MDQ1026735.1"/>
    </source>
</evidence>
<dbReference type="GO" id="GO:0016301">
    <property type="term" value="F:kinase activity"/>
    <property type="evidence" value="ECO:0007669"/>
    <property type="project" value="UniProtKB-KW"/>
</dbReference>
<dbReference type="InterPro" id="IPR016064">
    <property type="entry name" value="NAD/diacylglycerol_kinase_sf"/>
</dbReference>
<dbReference type="EMBL" id="JAUSZI010000002">
    <property type="protein sequence ID" value="MDQ1026735.1"/>
    <property type="molecule type" value="Genomic_DNA"/>
</dbReference>
<accession>A0ABU0ST41</accession>
<feature type="region of interest" description="Disordered" evidence="1">
    <location>
        <begin position="448"/>
        <end position="469"/>
    </location>
</feature>
<dbReference type="SUPFAM" id="SSF111331">
    <property type="entry name" value="NAD kinase/diacylglycerol kinase-like"/>
    <property type="match status" value="1"/>
</dbReference>
<evidence type="ECO:0000256" key="1">
    <source>
        <dbReference type="SAM" id="MobiDB-lite"/>
    </source>
</evidence>
<dbReference type="RefSeq" id="WP_307522046.1">
    <property type="nucleotide sequence ID" value="NZ_JAUSZI010000002.1"/>
</dbReference>
<reference evidence="4 5" key="1">
    <citation type="submission" date="2023-07" db="EMBL/GenBank/DDBJ databases">
        <title>Comparative genomics of wheat-associated soil bacteria to identify genetic determinants of phenazine resistance.</title>
        <authorList>
            <person name="Mouncey N."/>
        </authorList>
    </citation>
    <scope>NUCLEOTIDE SEQUENCE [LARGE SCALE GENOMIC DNA]</scope>
    <source>
        <strain evidence="4 5">V2I4</strain>
    </source>
</reference>
<protein>
    <submittedName>
        <fullName evidence="4">Diacylglycerol kinase family enzyme</fullName>
    </submittedName>
</protein>
<dbReference type="InterPro" id="IPR017438">
    <property type="entry name" value="ATP-NAD_kinase_N"/>
</dbReference>
<feature type="transmembrane region" description="Helical" evidence="2">
    <location>
        <begin position="73"/>
        <end position="93"/>
    </location>
</feature>
<dbReference type="SMART" id="SM00046">
    <property type="entry name" value="DAGKc"/>
    <property type="match status" value="1"/>
</dbReference>
<proteinExistence type="predicted"/>
<feature type="transmembrane region" description="Helical" evidence="2">
    <location>
        <begin position="40"/>
        <end position="61"/>
    </location>
</feature>
<dbReference type="Proteomes" id="UP001230328">
    <property type="component" value="Unassembled WGS sequence"/>
</dbReference>
<evidence type="ECO:0000313" key="5">
    <source>
        <dbReference type="Proteomes" id="UP001230328"/>
    </source>
</evidence>
<evidence type="ECO:0000259" key="3">
    <source>
        <dbReference type="PROSITE" id="PS50146"/>
    </source>
</evidence>
<dbReference type="PROSITE" id="PS50146">
    <property type="entry name" value="DAGK"/>
    <property type="match status" value="1"/>
</dbReference>
<organism evidence="4 5">
    <name type="scientific">Streptomyces umbrinus</name>
    <dbReference type="NCBI Taxonomy" id="67370"/>
    <lineage>
        <taxon>Bacteria</taxon>
        <taxon>Bacillati</taxon>
        <taxon>Actinomycetota</taxon>
        <taxon>Actinomycetes</taxon>
        <taxon>Kitasatosporales</taxon>
        <taxon>Streptomycetaceae</taxon>
        <taxon>Streptomyces</taxon>
        <taxon>Streptomyces phaeochromogenes group</taxon>
    </lineage>
</organism>
<keyword evidence="2" id="KW-1133">Transmembrane helix</keyword>
<comment type="caution">
    <text evidence="4">The sequence shown here is derived from an EMBL/GenBank/DDBJ whole genome shotgun (WGS) entry which is preliminary data.</text>
</comment>
<gene>
    <name evidence="4" type="ORF">QF035_004317</name>
</gene>
<evidence type="ECO:0000256" key="2">
    <source>
        <dbReference type="SAM" id="Phobius"/>
    </source>
</evidence>
<keyword evidence="2" id="KW-0472">Membrane</keyword>
<feature type="domain" description="DAGKc" evidence="3">
    <location>
        <begin position="129"/>
        <end position="259"/>
    </location>
</feature>
<sequence>MGLDLDVRAHARQRWAARGALAAAGLAVLLPIGFARAASVLLVVLGVLGTTITVAALWWVLTLRGPARGAAGVLALATPATVIGLFAAANLLWVVVVSLALWGFAVWAGKFALSLTKSHAVRVSEHRTPAPARPFLIMNPRSGGGKVEQFGLKEKAERLGARVHLLDPEHKEDVTELARRAVADGADLLGVAGGDGTQALVAAIAAEHDIPFLVVSAGTRNHFAMDLGLDRNDPAACLDALTGSGVEVRVDLGFADGHPFVNNASFGAYAVVVQSPEYRDDKVRTTLELLPELLTHQRGPRLSARIEETGGTAVIDAPQALLVSNNPYRMDDPAGLGYRGRLESGLLGVLGIKVENAAEAAGLLLGVHSTGLTVLTAREVVVDADRPEIEVGVDGEAFVLPTPVRCRIEPGALRVRVPWNRPGVPETKPPMDWRRLRKLAAAVGRTALPKHRALPRNEPLPENRTPPIA</sequence>
<dbReference type="InterPro" id="IPR001206">
    <property type="entry name" value="Diacylglycerol_kinase_cat_dom"/>
</dbReference>
<dbReference type="Gene3D" id="2.60.200.40">
    <property type="match status" value="1"/>
</dbReference>
<keyword evidence="5" id="KW-1185">Reference proteome</keyword>
<dbReference type="Gene3D" id="3.40.50.10330">
    <property type="entry name" value="Probable inorganic polyphosphate/atp-NAD kinase, domain 1"/>
    <property type="match status" value="1"/>
</dbReference>
<feature type="transmembrane region" description="Helical" evidence="2">
    <location>
        <begin position="15"/>
        <end position="34"/>
    </location>
</feature>